<comment type="caution">
    <text evidence="2">The sequence shown here is derived from an EMBL/GenBank/DDBJ whole genome shotgun (WGS) entry which is preliminary data.</text>
</comment>
<dbReference type="EMBL" id="JAJSOF020000025">
    <property type="protein sequence ID" value="KAJ4434605.1"/>
    <property type="molecule type" value="Genomic_DNA"/>
</dbReference>
<evidence type="ECO:0000313" key="2">
    <source>
        <dbReference type="EMBL" id="KAJ4434605.1"/>
    </source>
</evidence>
<reference evidence="2 3" key="1">
    <citation type="journal article" date="2022" name="Allergy">
        <title>Genome assembly and annotation of Periplaneta americana reveal a comprehensive cockroach allergen profile.</title>
        <authorList>
            <person name="Wang L."/>
            <person name="Xiong Q."/>
            <person name="Saelim N."/>
            <person name="Wang L."/>
            <person name="Nong W."/>
            <person name="Wan A.T."/>
            <person name="Shi M."/>
            <person name="Liu X."/>
            <person name="Cao Q."/>
            <person name="Hui J.H.L."/>
            <person name="Sookrung N."/>
            <person name="Leung T.F."/>
            <person name="Tungtrongchitr A."/>
            <person name="Tsui S.K.W."/>
        </authorList>
    </citation>
    <scope>NUCLEOTIDE SEQUENCE [LARGE SCALE GENOMIC DNA]</scope>
    <source>
        <strain evidence="2">PWHHKU_190912</strain>
    </source>
</reference>
<accession>A0ABQ8SKC9</accession>
<proteinExistence type="predicted"/>
<feature type="region of interest" description="Disordered" evidence="1">
    <location>
        <begin position="69"/>
        <end position="98"/>
    </location>
</feature>
<dbReference type="Proteomes" id="UP001148838">
    <property type="component" value="Unassembled WGS sequence"/>
</dbReference>
<organism evidence="2 3">
    <name type="scientific">Periplaneta americana</name>
    <name type="common">American cockroach</name>
    <name type="synonym">Blatta americana</name>
    <dbReference type="NCBI Taxonomy" id="6978"/>
    <lineage>
        <taxon>Eukaryota</taxon>
        <taxon>Metazoa</taxon>
        <taxon>Ecdysozoa</taxon>
        <taxon>Arthropoda</taxon>
        <taxon>Hexapoda</taxon>
        <taxon>Insecta</taxon>
        <taxon>Pterygota</taxon>
        <taxon>Neoptera</taxon>
        <taxon>Polyneoptera</taxon>
        <taxon>Dictyoptera</taxon>
        <taxon>Blattodea</taxon>
        <taxon>Blattoidea</taxon>
        <taxon>Blattidae</taxon>
        <taxon>Blattinae</taxon>
        <taxon>Periplaneta</taxon>
    </lineage>
</organism>
<evidence type="ECO:0000256" key="1">
    <source>
        <dbReference type="SAM" id="MobiDB-lite"/>
    </source>
</evidence>
<sequence>MSLGSSAESYPEFALNVLKGNFGENLNQDTWYECILPDVHTRRHCGIQELAGETVDDREPDGGRVQVAARRTVDQNRTPKNTVEGRSQPTLSASNNQC</sequence>
<feature type="compositionally biased region" description="Polar residues" evidence="1">
    <location>
        <begin position="75"/>
        <end position="98"/>
    </location>
</feature>
<name>A0ABQ8SKC9_PERAM</name>
<gene>
    <name evidence="2" type="ORF">ANN_23167</name>
</gene>
<protein>
    <submittedName>
        <fullName evidence="2">Uncharacterized protein</fullName>
    </submittedName>
</protein>
<keyword evidence="3" id="KW-1185">Reference proteome</keyword>
<evidence type="ECO:0000313" key="3">
    <source>
        <dbReference type="Proteomes" id="UP001148838"/>
    </source>
</evidence>